<dbReference type="EMBL" id="CP024923">
    <property type="protein sequence ID" value="ATY30929.1"/>
    <property type="molecule type" value="Genomic_DNA"/>
</dbReference>
<dbReference type="Pfam" id="PF20220">
    <property type="entry name" value="ABC_toxin_N"/>
    <property type="match status" value="1"/>
</dbReference>
<keyword evidence="6" id="KW-1185">Reference proteome</keyword>
<feature type="domain" description="Tc toxin complex TcA C-terminal TcB-binding" evidence="2">
    <location>
        <begin position="2340"/>
        <end position="2638"/>
    </location>
</feature>
<sequence>MTQAAQTERLLKIHPDAGVAAVLQSHNFTSAMQIAGTAPSVFVDTVAPSLGSRELAQRIYARSTQIRTSVMHAWANVQTAIASPHYSNLRVSNVSEELKAEVQKLPDYEALFGTLDYCSCDECRSIFGAAAYLVDLLRVIDTYVTAPNATGPTPTPAAYTFDARRGDIADIPLTCAMTNNSFPMLRVVNERLEAQATTHLNPPAGTDVYQSLAGINYPFNLPYNLQTDRIALTLSQVGVALADLYAVFDAGDPDIARAQFGMSPQQWAFAGTPLGAVLDDLANSWGVATADLPGLSDAATFEAAAGIDVAGLMTLLAQGLSNDEIANGVAASFFINAGLGGKWLSYAPGDGNTPPSIANLSVNPNDALDRLGRFLRVATRLGWQPGDLDWALRVVGATPAQIISGELPAADLRATTLAALGRVVRDAATFGIALPTFLTLIGPIKPYGAGDDTVSTAPFDAMFNGPGAAAGIAPYHPITPLNPLYKTAPLDWTIGATDSISQARAGFVAAGSGVSQTILAGLATALFGESASVSLTLENLSALNRHAVLLGASGLTLDGYLTLTDRAGLVTAGKLAAVLTLDQVEMLLGLIAWLPGSGLSIDQVDYVLGGGPSPAVNPMYPAAGLKDWLELTIAATAGVTGNDAIDKIVFGQLATLFGADIGLLIAIHPLALAAAPVGQSGGPTQWEDAFTTAGDPPRYLAYVTGYVAAVSRWLVLATQLSLPASLLTTLAGDPAAFGLPESQLASLETITSLSAFQRLVGTYNDQSGRLATFVIAAPGDPDLAKMLNAATGWDAAQLDALLPTFASEVNRVTVVTAIAAQINMLARVGSAPTLPGRLISTLADPNTAWADVTALADLTLSTVKARIGADQWPAIALKLDGAIAERSRAALAPYVVWKTPDVTTLRGLSEYLLIDVEVSGILQISYIREALNAAQLYLQRCRLRLEPIQQLEIPEIWWEWLMEYRVWEANREVFLYPENYIDPTLRQSATPLFQNLENTLLQDSVTTGTVESAYRQYVDGLVALAGLEYVDAYHCTVNDPERGPVDTRFYFARTSTDPYTFSMISYDTNVWSSWTSIDVTIPSAVITPVYAFNRLYIFWVELKRTKDSAAEATASTPQGVTYKATIKCTYPDSTGRWIQPQAIVEDEVVYYMPNAADQQGAMGPWQDRPDLFQMDSLFWNKVGLILYKPDGVAHEDTAQQRLILHYGPLLGKGTTPRTPPAVPAPQTNRSASDIEFAQQIFDLTNSYNELLNARPDAYMPVVGAIVLDRELNRSFIRKPNERLIFERDVRENAPPLFRPELEKLFGSVMLTSSDCAYVDNFMGDYTPPVGTARAPMPVTAASLQSPTINATAAQSIFNDLVGNNVVVNVSSGSGWVAPAFGANPDLSFLFGGTSSPDTDPLIPQVRTVLLKATGDPTLYAAAPVTTSRTMTMKNQPGSFLFATGDETFLMTPADTSYAELTEATAVSVPLSSPYVYPEFFKPVDAVNYVKIFQDLAGQNVVTQVVPNNTSPQYGQLDPHFSAQYDLSFLFAGAPPAQQSALINQVRRILLGLPTLTMLSYEGLDLPRFVTPTSFITADLNAAGSQSVYTDLTGNNVIDANGYLIGEFSQTTDLSFLFGGTSNPGLEAEVRAVLLRLPKTVPQNAFVTDGPAPITAADSTAAFNALVQHDVLDAQGMIALGFGPTTDLSYLFPSATDAERALMISSVRTVLERFYDMAYRTDVNEMRFNVERLSARTSAHEVSNALRSGGIDALLTLDAQNTPVTPRAPFSRFQPAAAPMLGPVKQFDAAQIDFDGPYGLYYWELFFHTPMLVSGALAANQQFSDAKHWLEYILDPTVAETFVTADSFATDDITISGDPATVYATLVTGSFLSEMTPGSARVTTTYTGIDSLPQLFPSVADPKLNALMMREVANVLDNFQLAIPAAHFWQFRPFRNHTLESLVADLTDPAQIATYHSDPFDPHAIARLRIGAYEKTILMKYVDVLIAWGDMRFAEFTWESITAATLLYTYANDLLGPRPEDLGPCQAQDPKSYNDLKTLNPGGVPEFLIGLENQLPAPGGSVYAMDGQPFNAIDAYFCVPENTQLLGYWDTVADRLTKIRNGLNINGVPQTLALWDPPIDPMALVRAAASGGGALSIQQAAGSANISDYRFVPLLAQARDLAALVTNFGASLLAALEKNDACALDTLRQIQETQILTMTSDLKQKAIDEVTATIANLTSSRDKAQYTADHYTALHDDGLNSAEITTRVLQAESILFASLSVPIHGIAIAGYLSPSIFGLADGGMQWGDAINNGAQITDGTSNVLNLSAALTTTRGEMERRDEDWQFQAQLALDDVTSLNSQITAAQAQLAAAQLDLAVNKRSIAQSQAISSFLGSKFTSEQLYQWMIARVSALYFQAYTMALDAARKAELAYQFELNSTSTFISFSYWDSLHRGLLAGETLGYSLAQLGKAYTDQRTRVLQIEKTISLLDLDPIQVLNLRMGQPATFDLTETMLDLDFPGHYQRQIASVSITIPALVGPYQNLSATLIQTGCAVVMTPHKEIVDYLVKQDQSGKPVTGGNGSSGAPAGLRLAMKSGQAIAVSRGSNDAGVFELSFGGDQFMPFEGTGAVSSWKLAIPPENNRVDLTTITDVIIDIRYTAVEDSISFDGSPSFRTDVIDTLRTNNVRYQNRLYLDAASMFASSWQAFLAGTPGAATQSLQFAVTPAMLPWLPNAQADKVSVRLIVAPAVTIPSDSSLVSLTIGKDSDALSFAPVGSGGVYIAADPRTAIAGADFLSDWSLDFTLAKLPPQMLKDGVIDPAAILGIEFLIQYSADVLPAKQS</sequence>
<keyword evidence="1" id="KW-0843">Virulence</keyword>
<dbReference type="RefSeq" id="WP_100280740.1">
    <property type="nucleotide sequence ID" value="NZ_CP024923.1"/>
</dbReference>
<feature type="domain" description="Neuraminidase-like" evidence="3">
    <location>
        <begin position="1027"/>
        <end position="1145"/>
    </location>
</feature>
<dbReference type="Pfam" id="PF03538">
    <property type="entry name" value="VRP1"/>
    <property type="match status" value="1"/>
</dbReference>
<dbReference type="InterPro" id="IPR040840">
    <property type="entry name" value="TcA_TcB_BD"/>
</dbReference>
<dbReference type="KEGG" id="sphc:CVN68_02110"/>
<evidence type="ECO:0000259" key="3">
    <source>
        <dbReference type="Pfam" id="PF18413"/>
    </source>
</evidence>
<dbReference type="Pfam" id="PF18413">
    <property type="entry name" value="Neuraminidase"/>
    <property type="match status" value="1"/>
</dbReference>
<gene>
    <name evidence="5" type="ORF">CVN68_02110</name>
</gene>
<dbReference type="InterPro" id="IPR041079">
    <property type="entry name" value="Neuraminidase-like"/>
</dbReference>
<dbReference type="InterPro" id="IPR046839">
    <property type="entry name" value="ABC_toxin_N"/>
</dbReference>
<dbReference type="Proteomes" id="UP000229081">
    <property type="component" value="Chromosome"/>
</dbReference>
<evidence type="ECO:0000259" key="4">
    <source>
        <dbReference type="Pfam" id="PF20220"/>
    </source>
</evidence>
<evidence type="ECO:0000313" key="6">
    <source>
        <dbReference type="Proteomes" id="UP000229081"/>
    </source>
</evidence>
<feature type="domain" description="ABC toxin N-terminal" evidence="4">
    <location>
        <begin position="883"/>
        <end position="997"/>
    </location>
</feature>
<dbReference type="Pfam" id="PF18276">
    <property type="entry name" value="TcA_TcB_BD"/>
    <property type="match status" value="1"/>
</dbReference>
<accession>A0A2K8MGR3</accession>
<name>A0A2K8MGR3_9SPHN</name>
<protein>
    <recommendedName>
        <fullName evidence="7">Virulence plasmid A protein</fullName>
    </recommendedName>
</protein>
<proteinExistence type="predicted"/>
<reference evidence="5 6" key="1">
    <citation type="submission" date="2017-11" db="EMBL/GenBank/DDBJ databases">
        <title>Complete genome sequence of Sphingomonas sp. Strain Cra20, a psychrotolerant potential plant growth promoting rhizobacteria.</title>
        <authorList>
            <person name="Luo Y."/>
        </authorList>
    </citation>
    <scope>NUCLEOTIDE SEQUENCE [LARGE SCALE GENOMIC DNA]</scope>
    <source>
        <strain evidence="5 6">Cra20</strain>
    </source>
</reference>
<evidence type="ECO:0000256" key="1">
    <source>
        <dbReference type="ARBA" id="ARBA00023026"/>
    </source>
</evidence>
<dbReference type="InterPro" id="IPR018003">
    <property type="entry name" value="Insecticidal_toxin/plasmid_vir"/>
</dbReference>
<organism evidence="5 6">
    <name type="scientific">Sphingomonas psychrotolerans</name>
    <dbReference type="NCBI Taxonomy" id="1327635"/>
    <lineage>
        <taxon>Bacteria</taxon>
        <taxon>Pseudomonadati</taxon>
        <taxon>Pseudomonadota</taxon>
        <taxon>Alphaproteobacteria</taxon>
        <taxon>Sphingomonadales</taxon>
        <taxon>Sphingomonadaceae</taxon>
        <taxon>Sphingomonas</taxon>
    </lineage>
</organism>
<dbReference type="OrthoDB" id="9781691at2"/>
<evidence type="ECO:0000259" key="2">
    <source>
        <dbReference type="Pfam" id="PF18276"/>
    </source>
</evidence>
<evidence type="ECO:0000313" key="5">
    <source>
        <dbReference type="EMBL" id="ATY30929.1"/>
    </source>
</evidence>
<evidence type="ECO:0008006" key="7">
    <source>
        <dbReference type="Google" id="ProtNLM"/>
    </source>
</evidence>